<evidence type="ECO:0000256" key="1">
    <source>
        <dbReference type="ARBA" id="ARBA00022741"/>
    </source>
</evidence>
<reference evidence="4 5" key="1">
    <citation type="submission" date="2011-02" db="EMBL/GenBank/DDBJ databases">
        <title>The Genome Sequence of Sphaeroforma arctica JP610.</title>
        <authorList>
            <consortium name="The Broad Institute Genome Sequencing Platform"/>
            <person name="Russ C."/>
            <person name="Cuomo C."/>
            <person name="Young S.K."/>
            <person name="Zeng Q."/>
            <person name="Gargeya S."/>
            <person name="Alvarado L."/>
            <person name="Berlin A."/>
            <person name="Chapman S.B."/>
            <person name="Chen Z."/>
            <person name="Freedman E."/>
            <person name="Gellesch M."/>
            <person name="Goldberg J."/>
            <person name="Griggs A."/>
            <person name="Gujja S."/>
            <person name="Heilman E."/>
            <person name="Heiman D."/>
            <person name="Howarth C."/>
            <person name="Mehta T."/>
            <person name="Neiman D."/>
            <person name="Pearson M."/>
            <person name="Roberts A."/>
            <person name="Saif S."/>
            <person name="Shea T."/>
            <person name="Shenoy N."/>
            <person name="Sisk P."/>
            <person name="Stolte C."/>
            <person name="Sykes S."/>
            <person name="White J."/>
            <person name="Yandava C."/>
            <person name="Burger G."/>
            <person name="Gray M.W."/>
            <person name="Holland P.W.H."/>
            <person name="King N."/>
            <person name="Lang F.B.F."/>
            <person name="Roger A.J."/>
            <person name="Ruiz-Trillo I."/>
            <person name="Haas B."/>
            <person name="Nusbaum C."/>
            <person name="Birren B."/>
        </authorList>
    </citation>
    <scope>NUCLEOTIDE SEQUENCE [LARGE SCALE GENOMIC DNA]</scope>
    <source>
        <strain evidence="4 5">JP610</strain>
    </source>
</reference>
<dbReference type="RefSeq" id="XP_014144170.1">
    <property type="nucleotide sequence ID" value="XM_014288695.1"/>
</dbReference>
<dbReference type="Proteomes" id="UP000054560">
    <property type="component" value="Unassembled WGS sequence"/>
</dbReference>
<dbReference type="GO" id="GO:0009190">
    <property type="term" value="P:cyclic nucleotide biosynthetic process"/>
    <property type="evidence" value="ECO:0007669"/>
    <property type="project" value="InterPro"/>
</dbReference>
<evidence type="ECO:0000313" key="5">
    <source>
        <dbReference type="Proteomes" id="UP000054560"/>
    </source>
</evidence>
<dbReference type="GO" id="GO:0035556">
    <property type="term" value="P:intracellular signal transduction"/>
    <property type="evidence" value="ECO:0007669"/>
    <property type="project" value="InterPro"/>
</dbReference>
<feature type="non-terminal residue" evidence="4">
    <location>
        <position position="1"/>
    </location>
</feature>
<dbReference type="Pfam" id="PF00211">
    <property type="entry name" value="Guanylate_cyc"/>
    <property type="match status" value="1"/>
</dbReference>
<gene>
    <name evidence="4" type="ORF">SARC_17208</name>
</gene>
<keyword evidence="2" id="KW-0067">ATP-binding</keyword>
<dbReference type="AlphaFoldDB" id="A0A0L0F266"/>
<dbReference type="InterPro" id="IPR001054">
    <property type="entry name" value="A/G_cyclase"/>
</dbReference>
<accession>A0A0L0F266</accession>
<evidence type="ECO:0000256" key="2">
    <source>
        <dbReference type="ARBA" id="ARBA00022840"/>
    </source>
</evidence>
<dbReference type="PANTHER" id="PTHR16305">
    <property type="entry name" value="TESTICULAR SOLUBLE ADENYLYL CYCLASE"/>
    <property type="match status" value="1"/>
</dbReference>
<keyword evidence="5" id="KW-1185">Reference proteome</keyword>
<dbReference type="EMBL" id="KQ251649">
    <property type="protein sequence ID" value="KNC70268.1"/>
    <property type="molecule type" value="Genomic_DNA"/>
</dbReference>
<sequence>ELKLATSIGVATGRIFCGVYGQKDNRMEYCILGATVNLSARLMGFSAKDILCDQATYDSAKDVVEFEIWPPIQLKGYIF</sequence>
<evidence type="ECO:0000313" key="4">
    <source>
        <dbReference type="EMBL" id="KNC70268.1"/>
    </source>
</evidence>
<dbReference type="SUPFAM" id="SSF55073">
    <property type="entry name" value="Nucleotide cyclase"/>
    <property type="match status" value="1"/>
</dbReference>
<proteinExistence type="predicted"/>
<dbReference type="OrthoDB" id="194468at2759"/>
<dbReference type="PROSITE" id="PS50125">
    <property type="entry name" value="GUANYLATE_CYCLASE_2"/>
    <property type="match status" value="1"/>
</dbReference>
<name>A0A0L0F266_9EUKA</name>
<feature type="domain" description="Guanylate cyclase" evidence="3">
    <location>
        <begin position="1"/>
        <end position="43"/>
    </location>
</feature>
<dbReference type="GO" id="GO:0005737">
    <property type="term" value="C:cytoplasm"/>
    <property type="evidence" value="ECO:0007669"/>
    <property type="project" value="TreeGrafter"/>
</dbReference>
<dbReference type="GeneID" id="25917712"/>
<organism evidence="4 5">
    <name type="scientific">Sphaeroforma arctica JP610</name>
    <dbReference type="NCBI Taxonomy" id="667725"/>
    <lineage>
        <taxon>Eukaryota</taxon>
        <taxon>Ichthyosporea</taxon>
        <taxon>Ichthyophonida</taxon>
        <taxon>Sphaeroforma</taxon>
    </lineage>
</organism>
<keyword evidence="1" id="KW-0547">Nucleotide-binding</keyword>
<dbReference type="GO" id="GO:0004016">
    <property type="term" value="F:adenylate cyclase activity"/>
    <property type="evidence" value="ECO:0007669"/>
    <property type="project" value="TreeGrafter"/>
</dbReference>
<protein>
    <recommendedName>
        <fullName evidence="3">Guanylate cyclase domain-containing protein</fullName>
    </recommendedName>
</protein>
<evidence type="ECO:0000259" key="3">
    <source>
        <dbReference type="PROSITE" id="PS50125"/>
    </source>
</evidence>
<dbReference type="Gene3D" id="3.30.70.1230">
    <property type="entry name" value="Nucleotide cyclase"/>
    <property type="match status" value="1"/>
</dbReference>
<dbReference type="GO" id="GO:0005524">
    <property type="term" value="F:ATP binding"/>
    <property type="evidence" value="ECO:0007669"/>
    <property type="project" value="UniProtKB-KW"/>
</dbReference>
<dbReference type="CDD" id="cd07302">
    <property type="entry name" value="CHD"/>
    <property type="match status" value="1"/>
</dbReference>
<dbReference type="STRING" id="667725.A0A0L0F266"/>
<dbReference type="InterPro" id="IPR029787">
    <property type="entry name" value="Nucleotide_cyclase"/>
</dbReference>
<dbReference type="PANTHER" id="PTHR16305:SF28">
    <property type="entry name" value="GUANYLATE CYCLASE DOMAIN-CONTAINING PROTEIN"/>
    <property type="match status" value="1"/>
</dbReference>